<feature type="transmembrane region" description="Helical" evidence="3">
    <location>
        <begin position="38"/>
        <end position="58"/>
    </location>
</feature>
<evidence type="ECO:0000256" key="2">
    <source>
        <dbReference type="PROSITE-ProRule" id="PRU00284"/>
    </source>
</evidence>
<name>A0ABQ4ML47_9BACL</name>
<accession>A0ABQ4ML47</accession>
<gene>
    <name evidence="5" type="ORF">J42TS3_51900</name>
</gene>
<evidence type="ECO:0000256" key="3">
    <source>
        <dbReference type="SAM" id="Phobius"/>
    </source>
</evidence>
<evidence type="ECO:0000256" key="1">
    <source>
        <dbReference type="ARBA" id="ARBA00023224"/>
    </source>
</evidence>
<keyword evidence="3" id="KW-0812">Transmembrane</keyword>
<evidence type="ECO:0000259" key="4">
    <source>
        <dbReference type="PROSITE" id="PS50111"/>
    </source>
</evidence>
<evidence type="ECO:0000313" key="5">
    <source>
        <dbReference type="EMBL" id="GIP56155.1"/>
    </source>
</evidence>
<dbReference type="Proteomes" id="UP000679992">
    <property type="component" value="Unassembled WGS sequence"/>
</dbReference>
<feature type="transmembrane region" description="Helical" evidence="3">
    <location>
        <begin position="13"/>
        <end position="32"/>
    </location>
</feature>
<feature type="transmembrane region" description="Helical" evidence="3">
    <location>
        <begin position="142"/>
        <end position="163"/>
    </location>
</feature>
<keyword evidence="3" id="KW-0472">Membrane</keyword>
<dbReference type="Gene3D" id="1.10.287.950">
    <property type="entry name" value="Methyl-accepting chemotaxis protein"/>
    <property type="match status" value="1"/>
</dbReference>
<comment type="caution">
    <text evidence="5">The sequence shown here is derived from an EMBL/GenBank/DDBJ whole genome shotgun (WGS) entry which is preliminary data.</text>
</comment>
<proteinExistence type="predicted"/>
<feature type="transmembrane region" description="Helical" evidence="3">
    <location>
        <begin position="89"/>
        <end position="106"/>
    </location>
</feature>
<dbReference type="Pfam" id="PF13493">
    <property type="entry name" value="DUF4118"/>
    <property type="match status" value="1"/>
</dbReference>
<dbReference type="InterPro" id="IPR004089">
    <property type="entry name" value="MCPsignal_dom"/>
</dbReference>
<dbReference type="InterPro" id="IPR025201">
    <property type="entry name" value="KdpD_TM"/>
</dbReference>
<dbReference type="EMBL" id="BOSL01000033">
    <property type="protein sequence ID" value="GIP56155.1"/>
    <property type="molecule type" value="Genomic_DNA"/>
</dbReference>
<evidence type="ECO:0000313" key="6">
    <source>
        <dbReference type="Proteomes" id="UP000679992"/>
    </source>
</evidence>
<feature type="transmembrane region" description="Helical" evidence="3">
    <location>
        <begin position="113"/>
        <end position="130"/>
    </location>
</feature>
<dbReference type="PANTHER" id="PTHR32089:SF112">
    <property type="entry name" value="LYSOZYME-LIKE PROTEIN-RELATED"/>
    <property type="match status" value="1"/>
</dbReference>
<dbReference type="PANTHER" id="PTHR32089">
    <property type="entry name" value="METHYL-ACCEPTING CHEMOTAXIS PROTEIN MCPB"/>
    <property type="match status" value="1"/>
</dbReference>
<dbReference type="RefSeq" id="WP_213656824.1">
    <property type="nucleotide sequence ID" value="NZ_BOSL01000033.1"/>
</dbReference>
<dbReference type="SUPFAM" id="SSF58104">
    <property type="entry name" value="Methyl-accepting chemotaxis protein (MCP) signaling domain"/>
    <property type="match status" value="1"/>
</dbReference>
<dbReference type="PROSITE" id="PS50111">
    <property type="entry name" value="CHEMOTAXIS_TRANSDUC_2"/>
    <property type="match status" value="1"/>
</dbReference>
<organism evidence="5 6">
    <name type="scientific">Paenibacillus vini</name>
    <dbReference type="NCBI Taxonomy" id="1476024"/>
    <lineage>
        <taxon>Bacteria</taxon>
        <taxon>Bacillati</taxon>
        <taxon>Bacillota</taxon>
        <taxon>Bacilli</taxon>
        <taxon>Bacillales</taxon>
        <taxon>Paenibacillaceae</taxon>
        <taxon>Paenibacillus</taxon>
    </lineage>
</organism>
<dbReference type="Pfam" id="PF00015">
    <property type="entry name" value="MCPsignal"/>
    <property type="match status" value="1"/>
</dbReference>
<keyword evidence="6" id="KW-1185">Reference proteome</keyword>
<dbReference type="SMART" id="SM00283">
    <property type="entry name" value="MA"/>
    <property type="match status" value="1"/>
</dbReference>
<keyword evidence="3" id="KW-1133">Transmembrane helix</keyword>
<feature type="transmembrane region" description="Helical" evidence="3">
    <location>
        <begin position="65"/>
        <end position="83"/>
    </location>
</feature>
<protein>
    <submittedName>
        <fullName evidence="5">Methyl-accepting chemotaxis protein</fullName>
    </submittedName>
</protein>
<reference evidence="5 6" key="1">
    <citation type="submission" date="2021-03" db="EMBL/GenBank/DDBJ databases">
        <title>Antimicrobial resistance genes in bacteria isolated from Japanese honey, and their potential for conferring macrolide and lincosamide resistance in the American foulbrood pathogen Paenibacillus larvae.</title>
        <authorList>
            <person name="Okamoto M."/>
            <person name="Kumagai M."/>
            <person name="Kanamori H."/>
            <person name="Takamatsu D."/>
        </authorList>
    </citation>
    <scope>NUCLEOTIDE SEQUENCE [LARGE SCALE GENOMIC DNA]</scope>
    <source>
        <strain evidence="5 6">J42TS3</strain>
    </source>
</reference>
<feature type="domain" description="Methyl-accepting transducer" evidence="4">
    <location>
        <begin position="208"/>
        <end position="444"/>
    </location>
</feature>
<sequence length="502" mass="55361">MDNLSILQRRNKLFVKIIWIMVALGVVTDLMIGVETAMLITLIAVGGICCSIATYMTYFNKGTRYVMFVIPTIASLLTFLLIYQDPEPLISTYLLVYVNIGLMTLYSNYKPIVFAGVLGLILTTYFYYTPFFHDKMFSREPLSYLLLFLIFATVALAFAARFSERLQKTVMDKQRDTELAKQRGDEILARLQTSLEVLNRLSGQLRDNVNVTGSISKEITVTFGSVSATMERQTHGLQDTAKSVHEVEDIVENAADSSTTLQQLSREMLQNTEAAGSRMSSLSDKIHNLQSVISATVTQMNHLSDQNQQISQIVDTIQGISKQTNLLAMNAAIEAAHAGEHGKGFAVVSAEIRKLAENSRQATDLINNILADVINKINNVAEQISVGHEAIDIGKEEAKEVQAYVGKVGDNALSVSQQSDNVDGSVKQMQENYARIMSEVLSVAEGTEHNMSATEEILAGIEAQDAKIREIVQHYEDLDNLILSLSKLASQDNKEQAAGSKA</sequence>
<keyword evidence="1 2" id="KW-0807">Transducer</keyword>